<dbReference type="InterPro" id="IPR051085">
    <property type="entry name" value="MB_O-acyltransferase"/>
</dbReference>
<accession>A0ABY3XDK0</accession>
<feature type="transmembrane region" description="Helical" evidence="12">
    <location>
        <begin position="360"/>
        <end position="382"/>
    </location>
</feature>
<evidence type="ECO:0000256" key="12">
    <source>
        <dbReference type="SAM" id="Phobius"/>
    </source>
</evidence>
<feature type="transmembrane region" description="Helical" evidence="12">
    <location>
        <begin position="185"/>
        <end position="202"/>
    </location>
</feature>
<dbReference type="PIRSF" id="PIRSF016636">
    <property type="entry name" value="AlgI_DltB"/>
    <property type="match status" value="1"/>
</dbReference>
<reference evidence="13 14" key="1">
    <citation type="submission" date="2022-03" db="EMBL/GenBank/DDBJ databases">
        <title>Complete genome sequence of Lysobacter capsici VKM B-2533 and Lysobacter gummosus 10.1.1, promising sources of lytic agents.</title>
        <authorList>
            <person name="Tarlachkov S.V."/>
            <person name="Kudryakova I.V."/>
            <person name="Afoshin A.S."/>
            <person name="Leontyevskaya E.A."/>
            <person name="Leontyevskaya N.V."/>
        </authorList>
    </citation>
    <scope>NUCLEOTIDE SEQUENCE [LARGE SCALE GENOMIC DNA]</scope>
    <source>
        <strain evidence="13 14">10.1.1</strain>
    </source>
</reference>
<dbReference type="PANTHER" id="PTHR13285:SF23">
    <property type="entry name" value="TEICHOIC ACID D-ALANYLTRANSFERASE"/>
    <property type="match status" value="1"/>
</dbReference>
<evidence type="ECO:0000256" key="11">
    <source>
        <dbReference type="PIRNR" id="PIRNR016636"/>
    </source>
</evidence>
<dbReference type="PANTHER" id="PTHR13285">
    <property type="entry name" value="ACYLTRANSFERASE"/>
    <property type="match status" value="1"/>
</dbReference>
<sequence>MVFNSLTFLVFFAVVLFLHNLRLPWSIKKANLLVASFLFYAAWNPPFLLLLWASTVVDWAVALKIHRQTEQGRRRAWLIVSIIFNLSFLGFFKYGNWAQENWHALMQLIGVQYTAPKWNILLPVGISFYIFHSMSYTLDIYWKRVEPIPKLFDFALFVSFFTQLVAGPILRTADLVPQFQRPRTATANQLCWGFALMIFGMFEKVVLADGVFAPAVDAVYGNGDPITGVDAWVGTASFATQIFFDFAGYSVTAIGAAMCLGFSIPNNFRAPLAAIGIAEYWRRWHISFSTWLRDYVYYPLGGSRDGEARTYLNLMITLLISGLWHGANWTFVIWGGVFGLLLCGERWMRRKTKAWNIPKGLWFQVSMMLLTFWIITCTRVLFRSPTLAEAMSIYRSMIGLHADAAPILSLYQIVLSMVCVVLTLFAHWHMRDKELEHVVARAPQWLLVSAMSGMLFLTIITQGNGDGFIYFQF</sequence>
<keyword evidence="8 12" id="KW-1133">Transmembrane helix</keyword>
<evidence type="ECO:0000313" key="14">
    <source>
        <dbReference type="Proteomes" id="UP000829194"/>
    </source>
</evidence>
<keyword evidence="6 11" id="KW-0812">Transmembrane</keyword>
<evidence type="ECO:0000256" key="9">
    <source>
        <dbReference type="ARBA" id="ARBA00023136"/>
    </source>
</evidence>
<gene>
    <name evidence="13" type="ORF">MOV92_20355</name>
</gene>
<evidence type="ECO:0000256" key="6">
    <source>
        <dbReference type="ARBA" id="ARBA00022692"/>
    </source>
</evidence>
<protein>
    <recommendedName>
        <fullName evidence="11">Probable alginate O-acetylase</fullName>
        <ecNumber evidence="11">2.3.1.-</ecNumber>
    </recommendedName>
</protein>
<keyword evidence="4 11" id="KW-1003">Cell membrane</keyword>
<keyword evidence="10 11" id="KW-0012">Acyltransferase</keyword>
<evidence type="ECO:0000256" key="5">
    <source>
        <dbReference type="ARBA" id="ARBA00022679"/>
    </source>
</evidence>
<dbReference type="InterPro" id="IPR028362">
    <property type="entry name" value="AlgI"/>
</dbReference>
<feature type="transmembrane region" description="Helical" evidence="12">
    <location>
        <begin position="77"/>
        <end position="98"/>
    </location>
</feature>
<feature type="transmembrane region" description="Helical" evidence="12">
    <location>
        <begin position="404"/>
        <end position="425"/>
    </location>
</feature>
<keyword evidence="9 11" id="KW-0472">Membrane</keyword>
<evidence type="ECO:0000256" key="7">
    <source>
        <dbReference type="ARBA" id="ARBA00022841"/>
    </source>
</evidence>
<dbReference type="InterPro" id="IPR024194">
    <property type="entry name" value="Ac/AlaTfrase_AlgI/DltB"/>
</dbReference>
<evidence type="ECO:0000256" key="8">
    <source>
        <dbReference type="ARBA" id="ARBA00022989"/>
    </source>
</evidence>
<comment type="pathway">
    <text evidence="2 11">Glycan biosynthesis; alginate biosynthesis.</text>
</comment>
<comment type="subcellular location">
    <subcellularLocation>
        <location evidence="11">Cell inner membrane</location>
    </subcellularLocation>
    <subcellularLocation>
        <location evidence="1">Cell membrane</location>
        <topology evidence="1">Multi-pass membrane protein</topology>
    </subcellularLocation>
</comment>
<evidence type="ECO:0000256" key="4">
    <source>
        <dbReference type="ARBA" id="ARBA00022475"/>
    </source>
</evidence>
<evidence type="ECO:0000256" key="10">
    <source>
        <dbReference type="ARBA" id="ARBA00023315"/>
    </source>
</evidence>
<name>A0ABY3XDK0_9GAMM</name>
<dbReference type="InterPro" id="IPR004299">
    <property type="entry name" value="MBOAT_fam"/>
</dbReference>
<organism evidence="13 14">
    <name type="scientific">Lysobacter gummosus</name>
    <dbReference type="NCBI Taxonomy" id="262324"/>
    <lineage>
        <taxon>Bacteria</taxon>
        <taxon>Pseudomonadati</taxon>
        <taxon>Pseudomonadota</taxon>
        <taxon>Gammaproteobacteria</taxon>
        <taxon>Lysobacterales</taxon>
        <taxon>Lysobacteraceae</taxon>
        <taxon>Lysobacter</taxon>
    </lineage>
</organism>
<keyword evidence="7 11" id="KW-0016">Alginate biosynthesis</keyword>
<feature type="transmembrane region" description="Helical" evidence="12">
    <location>
        <begin position="445"/>
        <end position="463"/>
    </location>
</feature>
<evidence type="ECO:0000313" key="13">
    <source>
        <dbReference type="EMBL" id="UNP28806.1"/>
    </source>
</evidence>
<evidence type="ECO:0000256" key="2">
    <source>
        <dbReference type="ARBA" id="ARBA00005182"/>
    </source>
</evidence>
<comment type="similarity">
    <text evidence="3 11">Belongs to the membrane-bound acyltransferase family.</text>
</comment>
<dbReference type="EMBL" id="CP093547">
    <property type="protein sequence ID" value="UNP28806.1"/>
    <property type="molecule type" value="Genomic_DNA"/>
</dbReference>
<dbReference type="PIRSF" id="PIRSF500217">
    <property type="entry name" value="AlgI"/>
    <property type="match status" value="1"/>
</dbReference>
<dbReference type="Proteomes" id="UP000829194">
    <property type="component" value="Chromosome"/>
</dbReference>
<evidence type="ECO:0000256" key="1">
    <source>
        <dbReference type="ARBA" id="ARBA00004651"/>
    </source>
</evidence>
<dbReference type="RefSeq" id="WP_057944355.1">
    <property type="nucleotide sequence ID" value="NZ_CP011131.1"/>
</dbReference>
<evidence type="ECO:0000256" key="3">
    <source>
        <dbReference type="ARBA" id="ARBA00010323"/>
    </source>
</evidence>
<feature type="transmembrane region" description="Helical" evidence="12">
    <location>
        <begin position="154"/>
        <end position="173"/>
    </location>
</feature>
<dbReference type="EC" id="2.3.1.-" evidence="11"/>
<keyword evidence="14" id="KW-1185">Reference proteome</keyword>
<keyword evidence="5 11" id="KW-0808">Transferase</keyword>
<dbReference type="Pfam" id="PF03062">
    <property type="entry name" value="MBOAT"/>
    <property type="match status" value="1"/>
</dbReference>
<keyword evidence="11" id="KW-0997">Cell inner membrane</keyword>
<feature type="transmembrane region" description="Helical" evidence="12">
    <location>
        <begin position="331"/>
        <end position="348"/>
    </location>
</feature>
<feature type="transmembrane region" description="Helical" evidence="12">
    <location>
        <begin position="46"/>
        <end position="65"/>
    </location>
</feature>
<proteinExistence type="inferred from homology"/>
<feature type="transmembrane region" description="Helical" evidence="12">
    <location>
        <begin position="118"/>
        <end position="142"/>
    </location>
</feature>